<dbReference type="Proteomes" id="UP000235023">
    <property type="component" value="Unassembled WGS sequence"/>
</dbReference>
<name>A0A2J5HSB0_9EURO</name>
<evidence type="ECO:0000313" key="3">
    <source>
        <dbReference type="EMBL" id="PLN80185.1"/>
    </source>
</evidence>
<organism evidence="3 4">
    <name type="scientific">Aspergillus taichungensis</name>
    <dbReference type="NCBI Taxonomy" id="482145"/>
    <lineage>
        <taxon>Eukaryota</taxon>
        <taxon>Fungi</taxon>
        <taxon>Dikarya</taxon>
        <taxon>Ascomycota</taxon>
        <taxon>Pezizomycotina</taxon>
        <taxon>Eurotiomycetes</taxon>
        <taxon>Eurotiomycetidae</taxon>
        <taxon>Eurotiales</taxon>
        <taxon>Aspergillaceae</taxon>
        <taxon>Aspergillus</taxon>
        <taxon>Aspergillus subgen. Circumdati</taxon>
    </lineage>
</organism>
<proteinExistence type="predicted"/>
<dbReference type="EMBL" id="KZ559550">
    <property type="protein sequence ID" value="PLN80185.1"/>
    <property type="molecule type" value="Genomic_DNA"/>
</dbReference>
<protein>
    <submittedName>
        <fullName evidence="3">Uncharacterized protein</fullName>
    </submittedName>
</protein>
<feature type="region of interest" description="Disordered" evidence="1">
    <location>
        <begin position="66"/>
        <end position="116"/>
    </location>
</feature>
<feature type="chain" id="PRO_5014349700" evidence="2">
    <location>
        <begin position="23"/>
        <end position="116"/>
    </location>
</feature>
<feature type="signal peptide" evidence="2">
    <location>
        <begin position="1"/>
        <end position="22"/>
    </location>
</feature>
<feature type="compositionally biased region" description="Basic and acidic residues" evidence="1">
    <location>
        <begin position="88"/>
        <end position="105"/>
    </location>
</feature>
<dbReference type="OrthoDB" id="4492263at2759"/>
<keyword evidence="2" id="KW-0732">Signal</keyword>
<dbReference type="AlphaFoldDB" id="A0A2J5HSB0"/>
<evidence type="ECO:0000256" key="1">
    <source>
        <dbReference type="SAM" id="MobiDB-lite"/>
    </source>
</evidence>
<evidence type="ECO:0000256" key="2">
    <source>
        <dbReference type="SAM" id="SignalP"/>
    </source>
</evidence>
<sequence length="116" mass="12226">MRFTSAFVAIALTLATGSIASAINIESRQFCTQQCLPEKPSCPKGEMAGGSEGCWSACCVTIGPKVPFKKPITPPEDQTGDNSEEKDETEKTCNGKSDGEQDENKGGPVGNEPVTI</sequence>
<feature type="compositionally biased region" description="Acidic residues" evidence="1">
    <location>
        <begin position="78"/>
        <end position="87"/>
    </location>
</feature>
<keyword evidence="4" id="KW-1185">Reference proteome</keyword>
<accession>A0A2J5HSB0</accession>
<gene>
    <name evidence="3" type="ORF">BDW42DRAFT_194619</name>
</gene>
<evidence type="ECO:0000313" key="4">
    <source>
        <dbReference type="Proteomes" id="UP000235023"/>
    </source>
</evidence>
<reference evidence="4" key="1">
    <citation type="submission" date="2017-12" db="EMBL/GenBank/DDBJ databases">
        <authorList>
            <consortium name="DOE Joint Genome Institute"/>
            <person name="Mondo S.J."/>
            <person name="Kjaerbolling I."/>
            <person name="Vesth T.C."/>
            <person name="Frisvad J.C."/>
            <person name="Nybo J.L."/>
            <person name="Theobald S."/>
            <person name="Kuo A."/>
            <person name="Bowyer P."/>
            <person name="Matsuda Y."/>
            <person name="Lyhne E.K."/>
            <person name="Kogle M.E."/>
            <person name="Clum A."/>
            <person name="Lipzen A."/>
            <person name="Salamov A."/>
            <person name="Ngan C.Y."/>
            <person name="Daum C."/>
            <person name="Chiniquy J."/>
            <person name="Barry K."/>
            <person name="LaButti K."/>
            <person name="Haridas S."/>
            <person name="Simmons B.A."/>
            <person name="Magnuson J.K."/>
            <person name="Mortensen U.H."/>
            <person name="Larsen T.O."/>
            <person name="Grigoriev I.V."/>
            <person name="Baker S.E."/>
            <person name="Andersen M.R."/>
            <person name="Nordberg H.P."/>
            <person name="Cantor M.N."/>
            <person name="Hua S.X."/>
        </authorList>
    </citation>
    <scope>NUCLEOTIDE SEQUENCE [LARGE SCALE GENOMIC DNA]</scope>
    <source>
        <strain evidence="4">IBT 19404</strain>
    </source>
</reference>